<dbReference type="AlphaFoldDB" id="A0A9D2UWE7"/>
<evidence type="ECO:0000256" key="3">
    <source>
        <dbReference type="ARBA" id="ARBA00023163"/>
    </source>
</evidence>
<keyword evidence="2" id="KW-0238">DNA-binding</keyword>
<dbReference type="CDD" id="cd06170">
    <property type="entry name" value="LuxR_C_like"/>
    <property type="match status" value="1"/>
</dbReference>
<name>A0A9D2UWE7_9ACTN</name>
<keyword evidence="4" id="KW-1133">Transmembrane helix</keyword>
<proteinExistence type="predicted"/>
<dbReference type="EMBL" id="DYWI01000077">
    <property type="protein sequence ID" value="HJF65364.1"/>
    <property type="molecule type" value="Genomic_DNA"/>
</dbReference>
<keyword evidence="3" id="KW-0804">Transcription</keyword>
<evidence type="ECO:0000256" key="1">
    <source>
        <dbReference type="ARBA" id="ARBA00023015"/>
    </source>
</evidence>
<dbReference type="Gene3D" id="1.10.10.10">
    <property type="entry name" value="Winged helix-like DNA-binding domain superfamily/Winged helix DNA-binding domain"/>
    <property type="match status" value="1"/>
</dbReference>
<dbReference type="Pfam" id="PF00196">
    <property type="entry name" value="GerE"/>
    <property type="match status" value="1"/>
</dbReference>
<accession>A0A9D2UWE7</accession>
<protein>
    <submittedName>
        <fullName evidence="6">Helix-turn-helix transcriptional regulator</fullName>
    </submittedName>
</protein>
<evidence type="ECO:0000313" key="7">
    <source>
        <dbReference type="Proteomes" id="UP000786989"/>
    </source>
</evidence>
<dbReference type="InterPro" id="IPR016032">
    <property type="entry name" value="Sig_transdc_resp-reg_C-effctor"/>
</dbReference>
<feature type="transmembrane region" description="Helical" evidence="4">
    <location>
        <begin position="50"/>
        <end position="71"/>
    </location>
</feature>
<dbReference type="SMART" id="SM00421">
    <property type="entry name" value="HTH_LUXR"/>
    <property type="match status" value="1"/>
</dbReference>
<dbReference type="PANTHER" id="PTHR44688:SF16">
    <property type="entry name" value="DNA-BINDING TRANSCRIPTIONAL ACTIVATOR DEVR_DOSR"/>
    <property type="match status" value="1"/>
</dbReference>
<feature type="transmembrane region" description="Helical" evidence="4">
    <location>
        <begin position="14"/>
        <end position="38"/>
    </location>
</feature>
<keyword evidence="1" id="KW-0805">Transcription regulation</keyword>
<dbReference type="InterPro" id="IPR036388">
    <property type="entry name" value="WH-like_DNA-bd_sf"/>
</dbReference>
<dbReference type="Proteomes" id="UP000786989">
    <property type="component" value="Unassembled WGS sequence"/>
</dbReference>
<dbReference type="InterPro" id="IPR000792">
    <property type="entry name" value="Tscrpt_reg_LuxR_C"/>
</dbReference>
<dbReference type="GO" id="GO:0003677">
    <property type="term" value="F:DNA binding"/>
    <property type="evidence" value="ECO:0007669"/>
    <property type="project" value="UniProtKB-KW"/>
</dbReference>
<reference evidence="6" key="2">
    <citation type="submission" date="2021-09" db="EMBL/GenBank/DDBJ databases">
        <authorList>
            <person name="Gilroy R."/>
        </authorList>
    </citation>
    <scope>NUCLEOTIDE SEQUENCE</scope>
    <source>
        <strain evidence="6">ChiGjej6B6-11269</strain>
    </source>
</reference>
<feature type="transmembrane region" description="Helical" evidence="4">
    <location>
        <begin position="83"/>
        <end position="105"/>
    </location>
</feature>
<dbReference type="PANTHER" id="PTHR44688">
    <property type="entry name" value="DNA-BINDING TRANSCRIPTIONAL ACTIVATOR DEVR_DOSR"/>
    <property type="match status" value="1"/>
</dbReference>
<dbReference type="GO" id="GO:0006355">
    <property type="term" value="P:regulation of DNA-templated transcription"/>
    <property type="evidence" value="ECO:0007669"/>
    <property type="project" value="InterPro"/>
</dbReference>
<dbReference type="SUPFAM" id="SSF46894">
    <property type="entry name" value="C-terminal effector domain of the bipartite response regulators"/>
    <property type="match status" value="1"/>
</dbReference>
<organism evidence="6 7">
    <name type="scientific">Slackia equolifaciens</name>
    <dbReference type="NCBI Taxonomy" id="498718"/>
    <lineage>
        <taxon>Bacteria</taxon>
        <taxon>Bacillati</taxon>
        <taxon>Actinomycetota</taxon>
        <taxon>Coriobacteriia</taxon>
        <taxon>Eggerthellales</taxon>
        <taxon>Eggerthellaceae</taxon>
        <taxon>Slackia</taxon>
    </lineage>
</organism>
<comment type="caution">
    <text evidence="6">The sequence shown here is derived from an EMBL/GenBank/DDBJ whole genome shotgun (WGS) entry which is preliminary data.</text>
</comment>
<keyword evidence="4" id="KW-0812">Transmembrane</keyword>
<reference evidence="6" key="1">
    <citation type="journal article" date="2021" name="PeerJ">
        <title>Extensive microbial diversity within the chicken gut microbiome revealed by metagenomics and culture.</title>
        <authorList>
            <person name="Gilroy R."/>
            <person name="Ravi A."/>
            <person name="Getino M."/>
            <person name="Pursley I."/>
            <person name="Horton D.L."/>
            <person name="Alikhan N.F."/>
            <person name="Baker D."/>
            <person name="Gharbi K."/>
            <person name="Hall N."/>
            <person name="Watson M."/>
            <person name="Adriaenssens E.M."/>
            <person name="Foster-Nyarko E."/>
            <person name="Jarju S."/>
            <person name="Secka A."/>
            <person name="Antonio M."/>
            <person name="Oren A."/>
            <person name="Chaudhuri R.R."/>
            <person name="La Ragione R."/>
            <person name="Hildebrand F."/>
            <person name="Pallen M.J."/>
        </authorList>
    </citation>
    <scope>NUCLEOTIDE SEQUENCE</scope>
    <source>
        <strain evidence="6">ChiGjej6B6-11269</strain>
    </source>
</reference>
<evidence type="ECO:0000256" key="4">
    <source>
        <dbReference type="SAM" id="Phobius"/>
    </source>
</evidence>
<evidence type="ECO:0000259" key="5">
    <source>
        <dbReference type="PROSITE" id="PS50043"/>
    </source>
</evidence>
<sequence>MIAGVVFFVAGGSALTPLAGCMVCVSYEFCLMLLYSILADLVYRSYYNPTFLFSLELVFALSAGSLGGWAADQLKLISPGSSTTVFVLAGCLMAALFAAASIYAFSNRNLKGTWTAIVDHPLAQDIDLVLERSRLGLRCHNLAEETGLSRREEEVLLLTAQGKKPSAIAKQLGIAPSTVTTHKKHIYQKLDVHSAKELRARIENDGNAQQQS</sequence>
<dbReference type="PRINTS" id="PR00038">
    <property type="entry name" value="HTHLUXR"/>
</dbReference>
<feature type="domain" description="HTH luxR-type" evidence="5">
    <location>
        <begin position="141"/>
        <end position="206"/>
    </location>
</feature>
<dbReference type="PROSITE" id="PS50043">
    <property type="entry name" value="HTH_LUXR_2"/>
    <property type="match status" value="1"/>
</dbReference>
<evidence type="ECO:0000313" key="6">
    <source>
        <dbReference type="EMBL" id="HJF65364.1"/>
    </source>
</evidence>
<keyword evidence="4" id="KW-0472">Membrane</keyword>
<evidence type="ECO:0000256" key="2">
    <source>
        <dbReference type="ARBA" id="ARBA00023125"/>
    </source>
</evidence>
<gene>
    <name evidence="6" type="ORF">K8U77_04510</name>
</gene>